<dbReference type="GO" id="GO:0016614">
    <property type="term" value="F:oxidoreductase activity, acting on CH-OH group of donors"/>
    <property type="evidence" value="ECO:0007669"/>
    <property type="project" value="InterPro"/>
</dbReference>
<feature type="domain" description="Glucose-methanol-choline oxidoreductase N-terminal" evidence="5">
    <location>
        <begin position="304"/>
        <end position="318"/>
    </location>
</feature>
<dbReference type="PIRSF" id="PIRSF000137">
    <property type="entry name" value="Alcohol_oxidase"/>
    <property type="match status" value="1"/>
</dbReference>
<feature type="chain" id="PRO_5007884690" evidence="4">
    <location>
        <begin position="18"/>
        <end position="631"/>
    </location>
</feature>
<feature type="signal peptide" evidence="4">
    <location>
        <begin position="1"/>
        <end position="17"/>
    </location>
</feature>
<evidence type="ECO:0000313" key="7">
    <source>
        <dbReference type="Proteomes" id="UP000076584"/>
    </source>
</evidence>
<dbReference type="STRING" id="1573173.A0A167CGV4"/>
<dbReference type="Pfam" id="PF05199">
    <property type="entry name" value="GMC_oxred_C"/>
    <property type="match status" value="1"/>
</dbReference>
<sequence length="631" mass="67860">MKVLLHMLITTAPVVSAILLHSKQASTTRSRYDYVIVGGGTAGLTLASRLSADPSNSVLVIEAGMPDNYEADVMIPRFYPGASGFAPGTRYDWNFTSIQQESLQGQTVNLTQGHVIGGSSTVNAMIFDRGMPSNYDAWAALGNTGWDFETLFPYFKKSESFTPASPENTALYGMTYDPACHGFEGPVQSSYLAWSHPNNTNFLDAMHGLGISTPTDQACNPLGAYLTTHSIDPRNQSRSSARTSHDDAILERPNLEIAAGQQATKLVFDASSAMPKVVGVEFSTGPESARQNVTAGKEVILSTGALNTPKLLQLSGIGPTSVISKLGITPIVDLPGVGANLQDHPFGLTLASLSDEIPGNSELENATFDAEQRDLYYSERKGRWTDTIAEALAFIPLFNFTTSEVGNRLLSTINSNATQFLPPNTDRTVVAGYEKQLEQLLKMHKESSTAGMELLYVDGGRSVVNILMHPLSRGTVTIKSSSPFLPPVIDPRYFSHPYDGQVLVESLRFNRKLLATGPIQALGATETLPGAAIQDDKGILAFIKGVTSTEYHYSGTCAMLPKALGGVVNSDLKVHGVDNLRIVDASIIPLVPSAHTQATVYAIAEKVSFKPIDYSLRCTGMQPNADSLFNV</sequence>
<dbReference type="InterPro" id="IPR012132">
    <property type="entry name" value="GMC_OxRdtase"/>
</dbReference>
<name>A0A167CGV4_COLIC</name>
<keyword evidence="7" id="KW-1185">Reference proteome</keyword>
<comment type="cofactor">
    <cofactor evidence="3">
        <name>FAD</name>
        <dbReference type="ChEBI" id="CHEBI:57692"/>
    </cofactor>
</comment>
<dbReference type="EMBL" id="LFIW01001380">
    <property type="protein sequence ID" value="KZL82567.1"/>
    <property type="molecule type" value="Genomic_DNA"/>
</dbReference>
<comment type="similarity">
    <text evidence="1">Belongs to the GMC oxidoreductase family.</text>
</comment>
<evidence type="ECO:0000259" key="5">
    <source>
        <dbReference type="PROSITE" id="PS00624"/>
    </source>
</evidence>
<dbReference type="SUPFAM" id="SSF54373">
    <property type="entry name" value="FAD-linked reductases, C-terminal domain"/>
    <property type="match status" value="1"/>
</dbReference>
<keyword evidence="4" id="KW-0732">Signal</keyword>
<dbReference type="AlphaFoldDB" id="A0A167CGV4"/>
<evidence type="ECO:0000256" key="3">
    <source>
        <dbReference type="PIRSR" id="PIRSR000137-2"/>
    </source>
</evidence>
<reference evidence="6 7" key="1">
    <citation type="submission" date="2015-06" db="EMBL/GenBank/DDBJ databases">
        <title>Survival trade-offs in plant roots during colonization by closely related pathogenic and mutualistic fungi.</title>
        <authorList>
            <person name="Hacquard S."/>
            <person name="Kracher B."/>
            <person name="Hiruma K."/>
            <person name="Weinman A."/>
            <person name="Muench P."/>
            <person name="Garrido Oter R."/>
            <person name="Ver Loren van Themaat E."/>
            <person name="Dallerey J.-F."/>
            <person name="Damm U."/>
            <person name="Henrissat B."/>
            <person name="Lespinet O."/>
            <person name="Thon M."/>
            <person name="Kemen E."/>
            <person name="McHardy A.C."/>
            <person name="Schulze-Lefert P."/>
            <person name="O'Connell R.J."/>
        </authorList>
    </citation>
    <scope>NUCLEOTIDE SEQUENCE [LARGE SCALE GENOMIC DNA]</scope>
    <source>
        <strain evidence="6 7">MAFF 238704</strain>
    </source>
</reference>
<evidence type="ECO:0000256" key="4">
    <source>
        <dbReference type="SAM" id="SignalP"/>
    </source>
</evidence>
<comment type="caution">
    <text evidence="6">The sequence shown here is derived from an EMBL/GenBank/DDBJ whole genome shotgun (WGS) entry which is preliminary data.</text>
</comment>
<evidence type="ECO:0000256" key="1">
    <source>
        <dbReference type="ARBA" id="ARBA00010790"/>
    </source>
</evidence>
<keyword evidence="3" id="KW-0274">FAD</keyword>
<dbReference type="PANTHER" id="PTHR11552:SF115">
    <property type="entry name" value="DEHYDROGENASE XPTC-RELATED"/>
    <property type="match status" value="1"/>
</dbReference>
<feature type="active site" description="Proton acceptor" evidence="2">
    <location>
        <position position="595"/>
    </location>
</feature>
<proteinExistence type="inferred from homology"/>
<dbReference type="Gene3D" id="3.50.50.60">
    <property type="entry name" value="FAD/NAD(P)-binding domain"/>
    <property type="match status" value="1"/>
</dbReference>
<dbReference type="PROSITE" id="PS00624">
    <property type="entry name" value="GMC_OXRED_2"/>
    <property type="match status" value="1"/>
</dbReference>
<dbReference type="Gene3D" id="3.30.560.10">
    <property type="entry name" value="Glucose Oxidase, domain 3"/>
    <property type="match status" value="1"/>
</dbReference>
<dbReference type="InterPro" id="IPR000172">
    <property type="entry name" value="GMC_OxRdtase_N"/>
</dbReference>
<organism evidence="6 7">
    <name type="scientific">Colletotrichum incanum</name>
    <name type="common">Soybean anthracnose fungus</name>
    <dbReference type="NCBI Taxonomy" id="1573173"/>
    <lineage>
        <taxon>Eukaryota</taxon>
        <taxon>Fungi</taxon>
        <taxon>Dikarya</taxon>
        <taxon>Ascomycota</taxon>
        <taxon>Pezizomycotina</taxon>
        <taxon>Sordariomycetes</taxon>
        <taxon>Hypocreomycetidae</taxon>
        <taxon>Glomerellales</taxon>
        <taxon>Glomerellaceae</taxon>
        <taxon>Colletotrichum</taxon>
        <taxon>Colletotrichum spaethianum species complex</taxon>
    </lineage>
</organism>
<dbReference type="InterPro" id="IPR007867">
    <property type="entry name" value="GMC_OxRtase_C"/>
</dbReference>
<dbReference type="InterPro" id="IPR036188">
    <property type="entry name" value="FAD/NAD-bd_sf"/>
</dbReference>
<evidence type="ECO:0000256" key="2">
    <source>
        <dbReference type="PIRSR" id="PIRSR000137-1"/>
    </source>
</evidence>
<feature type="active site" description="Proton donor" evidence="2">
    <location>
        <position position="552"/>
    </location>
</feature>
<dbReference type="GO" id="GO:0050660">
    <property type="term" value="F:flavin adenine dinucleotide binding"/>
    <property type="evidence" value="ECO:0007669"/>
    <property type="project" value="InterPro"/>
</dbReference>
<keyword evidence="3" id="KW-0285">Flavoprotein</keyword>
<evidence type="ECO:0000313" key="6">
    <source>
        <dbReference type="EMBL" id="KZL82567.1"/>
    </source>
</evidence>
<dbReference type="Proteomes" id="UP000076584">
    <property type="component" value="Unassembled WGS sequence"/>
</dbReference>
<feature type="binding site" evidence="3">
    <location>
        <position position="115"/>
    </location>
    <ligand>
        <name>FAD</name>
        <dbReference type="ChEBI" id="CHEBI:57692"/>
    </ligand>
</feature>
<accession>A0A167CGV4</accession>
<dbReference type="Pfam" id="PF00732">
    <property type="entry name" value="GMC_oxred_N"/>
    <property type="match status" value="1"/>
</dbReference>
<dbReference type="GO" id="GO:0044550">
    <property type="term" value="P:secondary metabolite biosynthetic process"/>
    <property type="evidence" value="ECO:0007669"/>
    <property type="project" value="TreeGrafter"/>
</dbReference>
<dbReference type="SUPFAM" id="SSF51905">
    <property type="entry name" value="FAD/NAD(P)-binding domain"/>
    <property type="match status" value="1"/>
</dbReference>
<dbReference type="PANTHER" id="PTHR11552">
    <property type="entry name" value="GLUCOSE-METHANOL-CHOLINE GMC OXIDOREDUCTASE"/>
    <property type="match status" value="1"/>
</dbReference>
<protein>
    <submittedName>
        <fullName evidence="6">Choline dehydrogenase</fullName>
    </submittedName>
</protein>
<gene>
    <name evidence="6" type="ORF">CI238_02828</name>
</gene>